<dbReference type="EMBL" id="AVOT02045422">
    <property type="protein sequence ID" value="MBW0540772.1"/>
    <property type="molecule type" value="Genomic_DNA"/>
</dbReference>
<dbReference type="AlphaFoldDB" id="A0A9Q3FLQ0"/>
<protein>
    <submittedName>
        <fullName evidence="1">Uncharacterized protein</fullName>
    </submittedName>
</protein>
<evidence type="ECO:0000313" key="2">
    <source>
        <dbReference type="Proteomes" id="UP000765509"/>
    </source>
</evidence>
<gene>
    <name evidence="1" type="ORF">O181_080487</name>
</gene>
<accession>A0A9Q3FLQ0</accession>
<dbReference type="Proteomes" id="UP000765509">
    <property type="component" value="Unassembled WGS sequence"/>
</dbReference>
<keyword evidence="2" id="KW-1185">Reference proteome</keyword>
<organism evidence="1 2">
    <name type="scientific">Austropuccinia psidii MF-1</name>
    <dbReference type="NCBI Taxonomy" id="1389203"/>
    <lineage>
        <taxon>Eukaryota</taxon>
        <taxon>Fungi</taxon>
        <taxon>Dikarya</taxon>
        <taxon>Basidiomycota</taxon>
        <taxon>Pucciniomycotina</taxon>
        <taxon>Pucciniomycetes</taxon>
        <taxon>Pucciniales</taxon>
        <taxon>Sphaerophragmiaceae</taxon>
        <taxon>Austropuccinia</taxon>
    </lineage>
</organism>
<evidence type="ECO:0000313" key="1">
    <source>
        <dbReference type="EMBL" id="MBW0540772.1"/>
    </source>
</evidence>
<proteinExistence type="predicted"/>
<sequence length="118" mass="13705">MNTTNFACHILPLDLYGGEAPEILCEDQYLCHLPGANWNKIQFLEIITEEGIKGNLSNQFWDKTFSMGILPRRGLYLDEIWAQWDLGLNGSKYQAGRLKWVGDGYIFIDEDLWWSEFP</sequence>
<reference evidence="1" key="1">
    <citation type="submission" date="2021-03" db="EMBL/GenBank/DDBJ databases">
        <title>Draft genome sequence of rust myrtle Austropuccinia psidii MF-1, a brazilian biotype.</title>
        <authorList>
            <person name="Quecine M.C."/>
            <person name="Pachon D.M.R."/>
            <person name="Bonatelli M.L."/>
            <person name="Correr F.H."/>
            <person name="Franceschini L.M."/>
            <person name="Leite T.F."/>
            <person name="Margarido G.R.A."/>
            <person name="Almeida C.A."/>
            <person name="Ferrarezi J.A."/>
            <person name="Labate C.A."/>
        </authorList>
    </citation>
    <scope>NUCLEOTIDE SEQUENCE</scope>
    <source>
        <strain evidence="1">MF-1</strain>
    </source>
</reference>
<comment type="caution">
    <text evidence="1">The sequence shown here is derived from an EMBL/GenBank/DDBJ whole genome shotgun (WGS) entry which is preliminary data.</text>
</comment>
<name>A0A9Q3FLQ0_9BASI</name>